<proteinExistence type="predicted"/>
<accession>A0A1J5QGL7</accession>
<protein>
    <submittedName>
        <fullName evidence="1">Uncharacterized protein</fullName>
    </submittedName>
</protein>
<dbReference type="EMBL" id="MLJW01000811">
    <property type="protein sequence ID" value="OIQ82386.1"/>
    <property type="molecule type" value="Genomic_DNA"/>
</dbReference>
<evidence type="ECO:0000313" key="1">
    <source>
        <dbReference type="EMBL" id="OIQ82386.1"/>
    </source>
</evidence>
<reference evidence="1" key="1">
    <citation type="submission" date="2016-10" db="EMBL/GenBank/DDBJ databases">
        <title>Sequence of Gallionella enrichment culture.</title>
        <authorList>
            <person name="Poehlein A."/>
            <person name="Muehling M."/>
            <person name="Daniel R."/>
        </authorList>
    </citation>
    <scope>NUCLEOTIDE SEQUENCE</scope>
</reference>
<comment type="caution">
    <text evidence="1">The sequence shown here is derived from an EMBL/GenBank/DDBJ whole genome shotgun (WGS) entry which is preliminary data.</text>
</comment>
<sequence length="51" mass="5154">MTPRPDPSGSLGGREATVAGGVIVRGVSRDAAIADEGMVLDDRLDDDVVGS</sequence>
<organism evidence="1">
    <name type="scientific">mine drainage metagenome</name>
    <dbReference type="NCBI Taxonomy" id="410659"/>
    <lineage>
        <taxon>unclassified sequences</taxon>
        <taxon>metagenomes</taxon>
        <taxon>ecological metagenomes</taxon>
    </lineage>
</organism>
<name>A0A1J5QGL7_9ZZZZ</name>
<gene>
    <name evidence="1" type="ORF">GALL_358390</name>
</gene>
<dbReference type="AlphaFoldDB" id="A0A1J5QGL7"/>